<feature type="domain" description="Glycosyl transferase family 1" evidence="3">
    <location>
        <begin position="199"/>
        <end position="346"/>
    </location>
</feature>
<dbReference type="AlphaFoldDB" id="A0A8J3ZZ35"/>
<proteinExistence type="predicted"/>
<dbReference type="InterPro" id="IPR050194">
    <property type="entry name" value="Glycosyltransferase_grp1"/>
</dbReference>
<evidence type="ECO:0000259" key="4">
    <source>
        <dbReference type="Pfam" id="PF13439"/>
    </source>
</evidence>
<dbReference type="SUPFAM" id="SSF53756">
    <property type="entry name" value="UDP-Glycosyltransferase/glycogen phosphorylase"/>
    <property type="match status" value="1"/>
</dbReference>
<dbReference type="PANTHER" id="PTHR45947:SF3">
    <property type="entry name" value="SULFOQUINOVOSYL TRANSFERASE SQD2"/>
    <property type="match status" value="1"/>
</dbReference>
<protein>
    <submittedName>
        <fullName evidence="5">GDP-mannose-dependent alpha-mannosyltransferase</fullName>
    </submittedName>
</protein>
<dbReference type="InterPro" id="IPR001296">
    <property type="entry name" value="Glyco_trans_1"/>
</dbReference>
<evidence type="ECO:0000313" key="6">
    <source>
        <dbReference type="Proteomes" id="UP000635606"/>
    </source>
</evidence>
<keyword evidence="1" id="KW-0328">Glycosyltransferase</keyword>
<feature type="domain" description="Glycosyltransferase subfamily 4-like N-terminal" evidence="4">
    <location>
        <begin position="14"/>
        <end position="184"/>
    </location>
</feature>
<name>A0A8J3ZZ35_9ACTN</name>
<dbReference type="Proteomes" id="UP000635606">
    <property type="component" value="Unassembled WGS sequence"/>
</dbReference>
<evidence type="ECO:0000259" key="3">
    <source>
        <dbReference type="Pfam" id="PF00534"/>
    </source>
</evidence>
<dbReference type="Gene3D" id="3.40.50.2000">
    <property type="entry name" value="Glycogen Phosphorylase B"/>
    <property type="match status" value="2"/>
</dbReference>
<organism evidence="5 6">
    <name type="scientific">Virgisporangium ochraceum</name>
    <dbReference type="NCBI Taxonomy" id="65505"/>
    <lineage>
        <taxon>Bacteria</taxon>
        <taxon>Bacillati</taxon>
        <taxon>Actinomycetota</taxon>
        <taxon>Actinomycetes</taxon>
        <taxon>Micromonosporales</taxon>
        <taxon>Micromonosporaceae</taxon>
        <taxon>Virgisporangium</taxon>
    </lineage>
</organism>
<keyword evidence="2" id="KW-0808">Transferase</keyword>
<evidence type="ECO:0000256" key="2">
    <source>
        <dbReference type="ARBA" id="ARBA00022679"/>
    </source>
</evidence>
<dbReference type="GO" id="GO:0016758">
    <property type="term" value="F:hexosyltransferase activity"/>
    <property type="evidence" value="ECO:0007669"/>
    <property type="project" value="TreeGrafter"/>
</dbReference>
<dbReference type="Pfam" id="PF00534">
    <property type="entry name" value="Glycos_transf_1"/>
    <property type="match status" value="1"/>
</dbReference>
<evidence type="ECO:0000256" key="1">
    <source>
        <dbReference type="ARBA" id="ARBA00022676"/>
    </source>
</evidence>
<dbReference type="CDD" id="cd03814">
    <property type="entry name" value="GT4-like"/>
    <property type="match status" value="1"/>
</dbReference>
<dbReference type="InterPro" id="IPR028098">
    <property type="entry name" value="Glyco_trans_4-like_N"/>
</dbReference>
<comment type="caution">
    <text evidence="5">The sequence shown here is derived from an EMBL/GenBank/DDBJ whole genome shotgun (WGS) entry which is preliminary data.</text>
</comment>
<accession>A0A8J3ZZ35</accession>
<dbReference type="RefSeq" id="WP_203931776.1">
    <property type="nucleotide sequence ID" value="NZ_BOPH01000093.1"/>
</dbReference>
<evidence type="ECO:0000313" key="5">
    <source>
        <dbReference type="EMBL" id="GIJ71913.1"/>
    </source>
</evidence>
<dbReference type="GO" id="GO:1901137">
    <property type="term" value="P:carbohydrate derivative biosynthetic process"/>
    <property type="evidence" value="ECO:0007669"/>
    <property type="project" value="UniProtKB-ARBA"/>
</dbReference>
<sequence length="386" mass="41075">MRVAIVTESFPPDVNGVANSVVRVADHLRARGHEPLVVAPAPSAGCRDVTGRLPYPVVRVPSVPMPGYPNFRLGLPSRRIAAALREHRTDIVHLASPFFLGGTGARVTARLGLPSVAVYQTDVAAYARLYRYFGWGESTAWRWLRQIHNGAGRTLAPSTAAATALLANGIRRVWLWRRGVDAARFDPSHRSAALRTALAPNGEVIVGYVGRLAAEKRIDLLAPIARQKGVRFVVVGSGPAEEPLRRALPGAVFLGARRGGQLARLYASFDVFAHAGPFETFGQTIQEAMASGLPVVAPAAGGPVDLVTHDRTGFLVPPFDAEALGAAVSKLVEDPELRREFGAAGRAEVGSRTWAAVGDELIGHYVAVHSGILPVPPRVSLHGEAA</sequence>
<dbReference type="EMBL" id="BOPH01000093">
    <property type="protein sequence ID" value="GIJ71913.1"/>
    <property type="molecule type" value="Genomic_DNA"/>
</dbReference>
<keyword evidence="6" id="KW-1185">Reference proteome</keyword>
<reference evidence="5" key="1">
    <citation type="submission" date="2021-01" db="EMBL/GenBank/DDBJ databases">
        <title>Whole genome shotgun sequence of Virgisporangium ochraceum NBRC 16418.</title>
        <authorList>
            <person name="Komaki H."/>
            <person name="Tamura T."/>
        </authorList>
    </citation>
    <scope>NUCLEOTIDE SEQUENCE</scope>
    <source>
        <strain evidence="5">NBRC 16418</strain>
    </source>
</reference>
<dbReference type="Pfam" id="PF13439">
    <property type="entry name" value="Glyco_transf_4"/>
    <property type="match status" value="1"/>
</dbReference>
<dbReference type="PANTHER" id="PTHR45947">
    <property type="entry name" value="SULFOQUINOVOSYL TRANSFERASE SQD2"/>
    <property type="match status" value="1"/>
</dbReference>
<gene>
    <name evidence="5" type="ORF">Voc01_068300</name>
</gene>